<dbReference type="Gene3D" id="2.40.70.10">
    <property type="entry name" value="Acid Proteases"/>
    <property type="match status" value="1"/>
</dbReference>
<organism evidence="2 3">
    <name type="scientific">Ophiophagus hannah</name>
    <name type="common">King cobra</name>
    <name type="synonym">Naja hannah</name>
    <dbReference type="NCBI Taxonomy" id="8665"/>
    <lineage>
        <taxon>Eukaryota</taxon>
        <taxon>Metazoa</taxon>
        <taxon>Chordata</taxon>
        <taxon>Craniata</taxon>
        <taxon>Vertebrata</taxon>
        <taxon>Euteleostomi</taxon>
        <taxon>Lepidosauria</taxon>
        <taxon>Squamata</taxon>
        <taxon>Bifurcata</taxon>
        <taxon>Unidentata</taxon>
        <taxon>Episquamata</taxon>
        <taxon>Toxicofera</taxon>
        <taxon>Serpentes</taxon>
        <taxon>Colubroidea</taxon>
        <taxon>Elapidae</taxon>
        <taxon>Elapinae</taxon>
        <taxon>Ophiophagus</taxon>
    </lineage>
</organism>
<protein>
    <submittedName>
        <fullName evidence="2">Uncharacterized protein</fullName>
    </submittedName>
</protein>
<evidence type="ECO:0000256" key="1">
    <source>
        <dbReference type="SAM" id="MobiDB-lite"/>
    </source>
</evidence>
<sequence length="241" mass="26974">MLMIWFQVATELELELWDDRMRPEWRVAPRKSLERLSNSSPRACTAQPTMGPSSKGQLLCFHCRKPGHCIACCPKTCPVTTVAAGSQQRSQKTPPKSQEKSRAAQEPCSPMLAGEVETAVRTTWFPDTSGSDDKGELDPTLSISTQPFSIPMMLTSGKRCECQVLMDTGCTHCLISVDMANRLGVKTQKLPQPMKFEQMDGFLLGGRRAIHVMERLTLEIGPHWEVLQFIVVPRIRDDMVL</sequence>
<reference evidence="2 3" key="1">
    <citation type="journal article" date="2013" name="Proc. Natl. Acad. Sci. U.S.A.">
        <title>The king cobra genome reveals dynamic gene evolution and adaptation in the snake venom system.</title>
        <authorList>
            <person name="Vonk F.J."/>
            <person name="Casewell N.R."/>
            <person name="Henkel C.V."/>
            <person name="Heimberg A.M."/>
            <person name="Jansen H.J."/>
            <person name="McCleary R.J."/>
            <person name="Kerkkamp H.M."/>
            <person name="Vos R.A."/>
            <person name="Guerreiro I."/>
            <person name="Calvete J.J."/>
            <person name="Wuster W."/>
            <person name="Woods A.E."/>
            <person name="Logan J.M."/>
            <person name="Harrison R.A."/>
            <person name="Castoe T.A."/>
            <person name="de Koning A.P."/>
            <person name="Pollock D.D."/>
            <person name="Yandell M."/>
            <person name="Calderon D."/>
            <person name="Renjifo C."/>
            <person name="Currier R.B."/>
            <person name="Salgado D."/>
            <person name="Pla D."/>
            <person name="Sanz L."/>
            <person name="Hyder A.S."/>
            <person name="Ribeiro J.M."/>
            <person name="Arntzen J.W."/>
            <person name="van den Thillart G.E."/>
            <person name="Boetzer M."/>
            <person name="Pirovano W."/>
            <person name="Dirks R.P."/>
            <person name="Spaink H.P."/>
            <person name="Duboule D."/>
            <person name="McGlinn E."/>
            <person name="Kini R.M."/>
            <person name="Richardson M.K."/>
        </authorList>
    </citation>
    <scope>NUCLEOTIDE SEQUENCE</scope>
    <source>
        <tissue evidence="2">Blood</tissue>
    </source>
</reference>
<gene>
    <name evidence="2" type="ORF">L345_04156</name>
</gene>
<evidence type="ECO:0000313" key="2">
    <source>
        <dbReference type="EMBL" id="ETE70037.1"/>
    </source>
</evidence>
<proteinExistence type="predicted"/>
<dbReference type="Proteomes" id="UP000018936">
    <property type="component" value="Unassembled WGS sequence"/>
</dbReference>
<dbReference type="EMBL" id="AZIM01000634">
    <property type="protein sequence ID" value="ETE70037.1"/>
    <property type="molecule type" value="Genomic_DNA"/>
</dbReference>
<dbReference type="OrthoDB" id="9054534at2759"/>
<evidence type="ECO:0000313" key="3">
    <source>
        <dbReference type="Proteomes" id="UP000018936"/>
    </source>
</evidence>
<name>V8P840_OPHHA</name>
<dbReference type="InterPro" id="IPR021109">
    <property type="entry name" value="Peptidase_aspartic_dom_sf"/>
</dbReference>
<comment type="caution">
    <text evidence="2">The sequence shown here is derived from an EMBL/GenBank/DDBJ whole genome shotgun (WGS) entry which is preliminary data.</text>
</comment>
<dbReference type="PANTHER" id="PTHR15503:SF30">
    <property type="entry name" value="RETROTRANSPOSON GAG-LIKE PROTEIN 6"/>
    <property type="match status" value="1"/>
</dbReference>
<accession>V8P840</accession>
<feature type="compositionally biased region" description="Polar residues" evidence="1">
    <location>
        <begin position="85"/>
        <end position="96"/>
    </location>
</feature>
<dbReference type="InterPro" id="IPR032567">
    <property type="entry name" value="RTL1-rel"/>
</dbReference>
<dbReference type="PANTHER" id="PTHR15503">
    <property type="entry name" value="LDOC1 RELATED"/>
    <property type="match status" value="1"/>
</dbReference>
<keyword evidence="3" id="KW-1185">Reference proteome</keyword>
<feature type="non-terminal residue" evidence="2">
    <location>
        <position position="1"/>
    </location>
</feature>
<feature type="region of interest" description="Disordered" evidence="1">
    <location>
        <begin position="85"/>
        <end position="112"/>
    </location>
</feature>
<dbReference type="CDD" id="cd00303">
    <property type="entry name" value="retropepsin_like"/>
    <property type="match status" value="1"/>
</dbReference>
<dbReference type="Pfam" id="PF13650">
    <property type="entry name" value="Asp_protease_2"/>
    <property type="match status" value="1"/>
</dbReference>
<dbReference type="AlphaFoldDB" id="V8P840"/>